<evidence type="ECO:0000256" key="7">
    <source>
        <dbReference type="ARBA" id="ARBA00023136"/>
    </source>
</evidence>
<evidence type="ECO:0000256" key="8">
    <source>
        <dbReference type="ARBA" id="ARBA00039097"/>
    </source>
</evidence>
<feature type="domain" description="P-type ATPase A" evidence="12">
    <location>
        <begin position="140"/>
        <end position="255"/>
    </location>
</feature>
<dbReference type="SFLD" id="SFLDF00027">
    <property type="entry name" value="p-type_atpase"/>
    <property type="match status" value="1"/>
</dbReference>
<evidence type="ECO:0000313" key="14">
    <source>
        <dbReference type="Proteomes" id="UP001596116"/>
    </source>
</evidence>
<dbReference type="PANTHER" id="PTHR48085:SF5">
    <property type="entry name" value="CADMIUM_ZINC-TRANSPORTING ATPASE HMA4-RELATED"/>
    <property type="match status" value="1"/>
</dbReference>
<keyword evidence="14" id="KW-1185">Reference proteome</keyword>
<feature type="compositionally biased region" description="Basic and acidic residues" evidence="11">
    <location>
        <begin position="203"/>
        <end position="217"/>
    </location>
</feature>
<feature type="region of interest" description="Disordered" evidence="11">
    <location>
        <begin position="191"/>
        <end position="217"/>
    </location>
</feature>
<sequence length="685" mass="72535">MNKTSRPTDKATQDNHQHDDWLNSLLDGRAELVFSLMCGAALLAGWLGPKISAMPDGVAFGLLLAAYFFGGYFTLKEAIGKVSHGKFEIDFLMLVAAGGAAVLGEWAEGAFLLFLFSIGHALENYAMARARNAISALADLAPEEALVRRDGRETKVPVDELKPGDIVIVRSNDRIPADGFVIKGESSVNQAPITGESAPADKSPVKDSSEAADNSDKIKPAHKVFAGSINGAGSLEIQVTRRASETTLARVIDMVSAAETRQSPTQNFTKKFEKVFVPCVVMLAFITALSWLFLDENPAQSFYRSMAVLVAASPCALAIATPSAILSGIARAARGGVLIKGGAPLESLGRLDSIAFDKTGTLTSGEPKLVEITPVAGITEPELLRVAAAVEALSDHPLADAIVRDVKERMGAIEYNATEFKSITGKGVSARLNDELVHIGKTALFTETNGTPLPDDLRVTVKSMSARGRTTMIVRRGDAYLGALGLMDTPRSAARRVIQRLRDIGVSTMMMISGDNQQVADAIAREVGLDHAFGDLMPDDKVEKIKDLKESGGVAMVGDGVNDAPAMANATVGVAMGAAGSDVALETADVALMADDLETLPFAVGLSRATSRTIRQNLWVSLGIVAVLIPATLFGLGIGPAVLVHEGSTLIVVANALRLLAYNEPKKTTYLNGDLWSAEQSVNWQ</sequence>
<feature type="transmembrane region" description="Helical" evidence="10">
    <location>
        <begin position="57"/>
        <end position="75"/>
    </location>
</feature>
<dbReference type="SUPFAM" id="SSF81665">
    <property type="entry name" value="Calcium ATPase, transmembrane domain M"/>
    <property type="match status" value="1"/>
</dbReference>
<dbReference type="PANTHER" id="PTHR48085">
    <property type="entry name" value="CADMIUM/ZINC-TRANSPORTING ATPASE HMA2-RELATED"/>
    <property type="match status" value="1"/>
</dbReference>
<proteinExistence type="inferred from homology"/>
<dbReference type="InterPro" id="IPR001757">
    <property type="entry name" value="P_typ_ATPase"/>
</dbReference>
<dbReference type="CDD" id="cd07551">
    <property type="entry name" value="P-type_ATPase_HM_ZosA_PfeT-like"/>
    <property type="match status" value="1"/>
</dbReference>
<dbReference type="Gene3D" id="3.40.50.1000">
    <property type="entry name" value="HAD superfamily/HAD-like"/>
    <property type="match status" value="1"/>
</dbReference>
<dbReference type="InterPro" id="IPR044492">
    <property type="entry name" value="P_typ_ATPase_HD_dom"/>
</dbReference>
<dbReference type="RefSeq" id="WP_379881085.1">
    <property type="nucleotide sequence ID" value="NZ_JBHPON010000003.1"/>
</dbReference>
<keyword evidence="5" id="KW-1278">Translocase</keyword>
<gene>
    <name evidence="13" type="ORF">ACFMB1_18360</name>
</gene>
<dbReference type="Pfam" id="PF00702">
    <property type="entry name" value="Hydrolase"/>
    <property type="match status" value="1"/>
</dbReference>
<dbReference type="EMBL" id="JBHPON010000003">
    <property type="protein sequence ID" value="MFC6037524.1"/>
    <property type="molecule type" value="Genomic_DNA"/>
</dbReference>
<dbReference type="InterPro" id="IPR023214">
    <property type="entry name" value="HAD_sf"/>
</dbReference>
<dbReference type="InterPro" id="IPR008250">
    <property type="entry name" value="ATPase_P-typ_transduc_dom_A_sf"/>
</dbReference>
<dbReference type="NCBIfam" id="TIGR01494">
    <property type="entry name" value="ATPase_P-type"/>
    <property type="match status" value="1"/>
</dbReference>
<evidence type="ECO:0000256" key="2">
    <source>
        <dbReference type="ARBA" id="ARBA00006024"/>
    </source>
</evidence>
<reference evidence="13 14" key="1">
    <citation type="submission" date="2024-09" db="EMBL/GenBank/DDBJ databases">
        <authorList>
            <person name="Zhang Z.-H."/>
        </authorList>
    </citation>
    <scope>NUCLEOTIDE SEQUENCE [LARGE SCALE GENOMIC DNA]</scope>
    <source>
        <strain evidence="13 14">HHTR114</strain>
    </source>
</reference>
<organism evidence="13 14">
    <name type="scientific">Hyphococcus aureus</name>
    <dbReference type="NCBI Taxonomy" id="2666033"/>
    <lineage>
        <taxon>Bacteria</taxon>
        <taxon>Pseudomonadati</taxon>
        <taxon>Pseudomonadota</taxon>
        <taxon>Alphaproteobacteria</taxon>
        <taxon>Parvularculales</taxon>
        <taxon>Parvularculaceae</taxon>
        <taxon>Hyphococcus</taxon>
    </lineage>
</organism>
<dbReference type="InterPro" id="IPR036412">
    <property type="entry name" value="HAD-like_sf"/>
</dbReference>
<keyword evidence="6 10" id="KW-1133">Transmembrane helix</keyword>
<dbReference type="InterPro" id="IPR051014">
    <property type="entry name" value="Cation_Transport_ATPase_IB"/>
</dbReference>
<dbReference type="Pfam" id="PF00122">
    <property type="entry name" value="E1-E2_ATPase"/>
    <property type="match status" value="1"/>
</dbReference>
<feature type="transmembrane region" description="Helical" evidence="10">
    <location>
        <begin position="306"/>
        <end position="330"/>
    </location>
</feature>
<feature type="transmembrane region" description="Helical" evidence="10">
    <location>
        <begin position="618"/>
        <end position="636"/>
    </location>
</feature>
<dbReference type="InterPro" id="IPR027256">
    <property type="entry name" value="P-typ_ATPase_IB"/>
</dbReference>
<comment type="subcellular location">
    <subcellularLocation>
        <location evidence="10">Cell membrane</location>
    </subcellularLocation>
    <subcellularLocation>
        <location evidence="1">Membrane</location>
    </subcellularLocation>
</comment>
<dbReference type="PRINTS" id="PR00120">
    <property type="entry name" value="HATPASE"/>
</dbReference>
<comment type="catalytic activity">
    <reaction evidence="9">
        <text>Zn(2+)(in) + ATP + H2O = Zn(2+)(out) + ADP + phosphate + H(+)</text>
        <dbReference type="Rhea" id="RHEA:20621"/>
        <dbReference type="ChEBI" id="CHEBI:15377"/>
        <dbReference type="ChEBI" id="CHEBI:15378"/>
        <dbReference type="ChEBI" id="CHEBI:29105"/>
        <dbReference type="ChEBI" id="CHEBI:30616"/>
        <dbReference type="ChEBI" id="CHEBI:43474"/>
        <dbReference type="ChEBI" id="CHEBI:456216"/>
        <dbReference type="EC" id="7.2.2.12"/>
    </reaction>
</comment>
<keyword evidence="10" id="KW-0547">Nucleotide-binding</keyword>
<dbReference type="InterPro" id="IPR023299">
    <property type="entry name" value="ATPase_P-typ_cyto_dom_N"/>
</dbReference>
<dbReference type="PROSITE" id="PS00154">
    <property type="entry name" value="ATPASE_E1_E2"/>
    <property type="match status" value="1"/>
</dbReference>
<dbReference type="Gene3D" id="3.40.1110.10">
    <property type="entry name" value="Calcium-transporting ATPase, cytoplasmic domain N"/>
    <property type="match status" value="1"/>
</dbReference>
<evidence type="ECO:0000256" key="6">
    <source>
        <dbReference type="ARBA" id="ARBA00022989"/>
    </source>
</evidence>
<feature type="transmembrane region" description="Helical" evidence="10">
    <location>
        <begin position="275"/>
        <end position="294"/>
    </location>
</feature>
<evidence type="ECO:0000256" key="5">
    <source>
        <dbReference type="ARBA" id="ARBA00022967"/>
    </source>
</evidence>
<dbReference type="SUPFAM" id="SSF81653">
    <property type="entry name" value="Calcium ATPase, transduction domain A"/>
    <property type="match status" value="1"/>
</dbReference>
<dbReference type="EC" id="7.2.2.12" evidence="8"/>
<dbReference type="PRINTS" id="PR00119">
    <property type="entry name" value="CATATPASE"/>
</dbReference>
<keyword evidence="3 10" id="KW-0812">Transmembrane</keyword>
<evidence type="ECO:0000256" key="10">
    <source>
        <dbReference type="RuleBase" id="RU362081"/>
    </source>
</evidence>
<evidence type="ECO:0000313" key="13">
    <source>
        <dbReference type="EMBL" id="MFC6037524.1"/>
    </source>
</evidence>
<accession>A0ABW1KZV6</accession>
<evidence type="ECO:0000256" key="9">
    <source>
        <dbReference type="ARBA" id="ARBA00047308"/>
    </source>
</evidence>
<comment type="similarity">
    <text evidence="2 10">Belongs to the cation transport ATPase (P-type) (TC 3.A.3) family. Type IB subfamily.</text>
</comment>
<comment type="caution">
    <text evidence="13">The sequence shown here is derived from an EMBL/GenBank/DDBJ whole genome shotgun (WGS) entry which is preliminary data.</text>
</comment>
<protein>
    <recommendedName>
        <fullName evidence="8">P-type Zn(2+) transporter</fullName>
        <ecNumber evidence="8">7.2.2.12</ecNumber>
    </recommendedName>
</protein>
<dbReference type="InterPro" id="IPR059000">
    <property type="entry name" value="ATPase_P-type_domA"/>
</dbReference>
<dbReference type="NCBIfam" id="TIGR01525">
    <property type="entry name" value="ATPase-IB_hvy"/>
    <property type="match status" value="1"/>
</dbReference>
<dbReference type="InterPro" id="IPR023298">
    <property type="entry name" value="ATPase_P-typ_TM_dom_sf"/>
</dbReference>
<evidence type="ECO:0000256" key="11">
    <source>
        <dbReference type="SAM" id="MobiDB-lite"/>
    </source>
</evidence>
<keyword evidence="10" id="KW-0067">ATP-binding</keyword>
<dbReference type="SFLD" id="SFLDG00002">
    <property type="entry name" value="C1.7:_P-type_atpase_like"/>
    <property type="match status" value="1"/>
</dbReference>
<evidence type="ECO:0000256" key="3">
    <source>
        <dbReference type="ARBA" id="ARBA00022692"/>
    </source>
</evidence>
<dbReference type="SFLD" id="SFLDS00003">
    <property type="entry name" value="Haloacid_Dehalogenase"/>
    <property type="match status" value="1"/>
</dbReference>
<dbReference type="SUPFAM" id="SSF56784">
    <property type="entry name" value="HAD-like"/>
    <property type="match status" value="1"/>
</dbReference>
<keyword evidence="10" id="KW-1003">Cell membrane</keyword>
<evidence type="ECO:0000259" key="12">
    <source>
        <dbReference type="Pfam" id="PF00122"/>
    </source>
</evidence>
<name>A0ABW1KZV6_9PROT</name>
<keyword evidence="7 10" id="KW-0472">Membrane</keyword>
<evidence type="ECO:0000256" key="4">
    <source>
        <dbReference type="ARBA" id="ARBA00022723"/>
    </source>
</evidence>
<dbReference type="Gene3D" id="2.70.150.10">
    <property type="entry name" value="Calcium-transporting ATPase, cytoplasmic transduction domain A"/>
    <property type="match status" value="1"/>
</dbReference>
<keyword evidence="4 10" id="KW-0479">Metal-binding</keyword>
<dbReference type="Proteomes" id="UP001596116">
    <property type="component" value="Unassembled WGS sequence"/>
</dbReference>
<dbReference type="InterPro" id="IPR018303">
    <property type="entry name" value="ATPase_P-typ_P_site"/>
</dbReference>
<evidence type="ECO:0000256" key="1">
    <source>
        <dbReference type="ARBA" id="ARBA00004370"/>
    </source>
</evidence>